<evidence type="ECO:0000256" key="4">
    <source>
        <dbReference type="ARBA" id="ARBA00023172"/>
    </source>
</evidence>
<accession>A0A844B890</accession>
<dbReference type="InterPro" id="IPR050090">
    <property type="entry name" value="Tyrosine_recombinase_XerCD"/>
</dbReference>
<dbReference type="AlphaFoldDB" id="A0A844B890"/>
<keyword evidence="2" id="KW-0229">DNA integration</keyword>
<comment type="similarity">
    <text evidence="1">Belongs to the 'phage' integrase family.</text>
</comment>
<gene>
    <name evidence="8" type="ORF">GHT07_19020</name>
</gene>
<dbReference type="PANTHER" id="PTHR30349">
    <property type="entry name" value="PHAGE INTEGRASE-RELATED"/>
    <property type="match status" value="1"/>
</dbReference>
<dbReference type="InterPro" id="IPR022169">
    <property type="entry name" value="DUF3701"/>
</dbReference>
<feature type="domain" description="Core-binding (CB)" evidence="7">
    <location>
        <begin position="258"/>
        <end position="362"/>
    </location>
</feature>
<evidence type="ECO:0000256" key="2">
    <source>
        <dbReference type="ARBA" id="ARBA00022908"/>
    </source>
</evidence>
<dbReference type="InterPro" id="IPR013762">
    <property type="entry name" value="Integrase-like_cat_sf"/>
</dbReference>
<dbReference type="GO" id="GO:0003677">
    <property type="term" value="F:DNA binding"/>
    <property type="evidence" value="ECO:0007669"/>
    <property type="project" value="UniProtKB-UniRule"/>
</dbReference>
<keyword evidence="3 5" id="KW-0238">DNA-binding</keyword>
<evidence type="ECO:0000256" key="1">
    <source>
        <dbReference type="ARBA" id="ARBA00008857"/>
    </source>
</evidence>
<protein>
    <submittedName>
        <fullName evidence="8">Tyrosine-type recombinase/integrase</fullName>
    </submittedName>
</protein>
<dbReference type="RefSeq" id="WP_153586681.1">
    <property type="nucleotide sequence ID" value="NZ_WJBU01000023.1"/>
</dbReference>
<evidence type="ECO:0000313" key="9">
    <source>
        <dbReference type="Proteomes" id="UP000487350"/>
    </source>
</evidence>
<dbReference type="GO" id="GO:0015074">
    <property type="term" value="P:DNA integration"/>
    <property type="evidence" value="ECO:0007669"/>
    <property type="project" value="UniProtKB-KW"/>
</dbReference>
<dbReference type="Proteomes" id="UP000487350">
    <property type="component" value="Unassembled WGS sequence"/>
</dbReference>
<dbReference type="Gene3D" id="1.10.150.130">
    <property type="match status" value="1"/>
</dbReference>
<sequence length="600" mass="66449">MPSPRPLSPLKTDLGNGRLATHHFSFLRALAEGLPALDAARRYLGVEGVAEAHAAHRAVVDQVQALARRRREKHWRLVGIEIRATPPSSVPSMADWAESEGLDGWSEAELLEMYQQRFGALDASARRRAARNERMRAQRLQLLKDLEVTAAERPSPLDPLDGWLNPELADELLKLGDLTLANLRARIARGGQWWRGLAAYGPTKAARLARYVELLLGEPMDSRSGAWPLATAQQRLTVLSGREGVNRADAGACATEARDDREAVRAWIAARAGSPHTAAQYEREAERFLLWCVIERRKALSDATAEDCRAYMDFIANVPSSWISRRKVARLAPGWAPFRGPLTLASQAVAIAAVHSLFAWLVQARYLVGNPWALVNRKLGDDPRSAGDDPAGSRAFTPAVWAAIKVHLAQHPNTASAQRLAWLCVFVEATGLRAAELLRARRGDLKPSGTGWLLRVHGKGRKNRTVPVPSSALAATRYYFEARGMDFDSADNEAPLLASLTDPTKAITYRALAETFSRLVKRVIPTLPLDERRSAERASTHWLRHTHATRAAEREVPLDVLQENLGQSDPRTTARYYRAQIVRRQDAMELAFGRSLDQVG</sequence>
<dbReference type="PANTHER" id="PTHR30349:SF41">
    <property type="entry name" value="INTEGRASE_RECOMBINASE PROTEIN MJ0367-RELATED"/>
    <property type="match status" value="1"/>
</dbReference>
<dbReference type="InterPro" id="IPR002104">
    <property type="entry name" value="Integrase_catalytic"/>
</dbReference>
<dbReference type="PROSITE" id="PS51900">
    <property type="entry name" value="CB"/>
    <property type="match status" value="1"/>
</dbReference>
<dbReference type="SUPFAM" id="SSF56349">
    <property type="entry name" value="DNA breaking-rejoining enzymes"/>
    <property type="match status" value="1"/>
</dbReference>
<dbReference type="OrthoDB" id="8610787at2"/>
<evidence type="ECO:0000259" key="6">
    <source>
        <dbReference type="PROSITE" id="PS51898"/>
    </source>
</evidence>
<dbReference type="InterPro" id="IPR011010">
    <property type="entry name" value="DNA_brk_join_enz"/>
</dbReference>
<reference evidence="8 9" key="1">
    <citation type="submission" date="2019-11" db="EMBL/GenBank/DDBJ databases">
        <title>Caenimonas koreensis gen. nov., sp. nov., isolated from activated sludge.</title>
        <authorList>
            <person name="Seung H.R."/>
        </authorList>
    </citation>
    <scope>NUCLEOTIDE SEQUENCE [LARGE SCALE GENOMIC DNA]</scope>
    <source>
        <strain evidence="8 9">EMB320</strain>
    </source>
</reference>
<evidence type="ECO:0000256" key="3">
    <source>
        <dbReference type="ARBA" id="ARBA00023125"/>
    </source>
</evidence>
<dbReference type="InterPro" id="IPR010998">
    <property type="entry name" value="Integrase_recombinase_N"/>
</dbReference>
<dbReference type="CDD" id="cd00397">
    <property type="entry name" value="DNA_BRE_C"/>
    <property type="match status" value="1"/>
</dbReference>
<evidence type="ECO:0000313" key="8">
    <source>
        <dbReference type="EMBL" id="MRD49373.1"/>
    </source>
</evidence>
<evidence type="ECO:0000259" key="7">
    <source>
        <dbReference type="PROSITE" id="PS51900"/>
    </source>
</evidence>
<dbReference type="Pfam" id="PF00589">
    <property type="entry name" value="Phage_integrase"/>
    <property type="match status" value="1"/>
</dbReference>
<dbReference type="GO" id="GO:0006310">
    <property type="term" value="P:DNA recombination"/>
    <property type="evidence" value="ECO:0007669"/>
    <property type="project" value="UniProtKB-KW"/>
</dbReference>
<organism evidence="8 9">
    <name type="scientific">Caenimonas koreensis DSM 17982</name>
    <dbReference type="NCBI Taxonomy" id="1121255"/>
    <lineage>
        <taxon>Bacteria</taxon>
        <taxon>Pseudomonadati</taxon>
        <taxon>Pseudomonadota</taxon>
        <taxon>Betaproteobacteria</taxon>
        <taxon>Burkholderiales</taxon>
        <taxon>Comamonadaceae</taxon>
        <taxon>Caenimonas</taxon>
    </lineage>
</organism>
<dbReference type="Gene3D" id="1.10.443.10">
    <property type="entry name" value="Intergrase catalytic core"/>
    <property type="match status" value="1"/>
</dbReference>
<dbReference type="Pfam" id="PF12482">
    <property type="entry name" value="DUF3701"/>
    <property type="match status" value="1"/>
</dbReference>
<dbReference type="EMBL" id="WJBU01000023">
    <property type="protein sequence ID" value="MRD49373.1"/>
    <property type="molecule type" value="Genomic_DNA"/>
</dbReference>
<dbReference type="PROSITE" id="PS51898">
    <property type="entry name" value="TYR_RECOMBINASE"/>
    <property type="match status" value="1"/>
</dbReference>
<feature type="domain" description="Tyr recombinase" evidence="6">
    <location>
        <begin position="391"/>
        <end position="592"/>
    </location>
</feature>
<keyword evidence="9" id="KW-1185">Reference proteome</keyword>
<dbReference type="InterPro" id="IPR044068">
    <property type="entry name" value="CB"/>
</dbReference>
<comment type="caution">
    <text evidence="8">The sequence shown here is derived from an EMBL/GenBank/DDBJ whole genome shotgun (WGS) entry which is preliminary data.</text>
</comment>
<keyword evidence="4" id="KW-0233">DNA recombination</keyword>
<evidence type="ECO:0000256" key="5">
    <source>
        <dbReference type="PROSITE-ProRule" id="PRU01248"/>
    </source>
</evidence>
<proteinExistence type="inferred from homology"/>
<name>A0A844B890_9BURK</name>